<proteinExistence type="predicted"/>
<evidence type="ECO:0000313" key="1">
    <source>
        <dbReference type="EMBL" id="KAI2381211.1"/>
    </source>
</evidence>
<gene>
    <name evidence="1" type="ORF">LOY88_006823</name>
</gene>
<sequence length="447" mass="48820">MFYSSADSLTKWAQVPAQRKTYGKSEYVLTPDDIRADLTLGKGRPQWIFSAYGPGKNMPIQLFGGPEREKSFEEMRAIHYDAIITRTTDKAIEDANNLYAAAENQIHAILNDIEGAIKYLINGTNQHPNRIDFIDGKGMHHSGPPAPAASSQWTTPFRQPTQAIDGFGKPSVPGQQQQQQQIAFGQAASGPPIFGRPSAISQTTSDTSAPAAFGQISTTTQTVSQEQLDCVKINTISPFTRVSNQSHSYRQLQRPIQGQFGTGVATGTLEPSQMKNPFRQPSSTLTPSTPISSGDPQAHTNIFSSQSPMFGRETTTARPTHQLSSPVPPPSTIISANIITLNPLPKLTGETQHDPMTNKLLVWKGQVVKYIDDEPCYQHPDNPTTFVHIFFPDGAPTPDAFKSSIGTPGEYTSGIETAYSYSKEHGAFKNGLMPLVPPKPEWCSFDL</sequence>
<dbReference type="EMBL" id="JALBCA010000232">
    <property type="protein sequence ID" value="KAI2381211.1"/>
    <property type="molecule type" value="Genomic_DNA"/>
</dbReference>
<accession>A0ACB8UMS4</accession>
<comment type="caution">
    <text evidence="1">The sequence shown here is derived from an EMBL/GenBank/DDBJ whole genome shotgun (WGS) entry which is preliminary data.</text>
</comment>
<name>A0ACB8UMS4_9EURO</name>
<organism evidence="1">
    <name type="scientific">Ophidiomyces ophidiicola</name>
    <dbReference type="NCBI Taxonomy" id="1387563"/>
    <lineage>
        <taxon>Eukaryota</taxon>
        <taxon>Fungi</taxon>
        <taxon>Dikarya</taxon>
        <taxon>Ascomycota</taxon>
        <taxon>Pezizomycotina</taxon>
        <taxon>Eurotiomycetes</taxon>
        <taxon>Eurotiomycetidae</taxon>
        <taxon>Onygenales</taxon>
        <taxon>Onygenaceae</taxon>
        <taxon>Ophidiomyces</taxon>
    </lineage>
</organism>
<reference evidence="1" key="1">
    <citation type="journal article" date="2022" name="bioRxiv">
        <title>Population genetic analysis of Ophidiomyces ophidiicola, the causative agent of snake fungal disease, indicates recent introductions to the USA.</title>
        <authorList>
            <person name="Ladner J.T."/>
            <person name="Palmer J.M."/>
            <person name="Ettinger C.L."/>
            <person name="Stajich J.E."/>
            <person name="Farrell T.M."/>
            <person name="Glorioso B.M."/>
            <person name="Lawson B."/>
            <person name="Price S.J."/>
            <person name="Stengle A.G."/>
            <person name="Grear D.A."/>
            <person name="Lorch J.M."/>
        </authorList>
    </citation>
    <scope>NUCLEOTIDE SEQUENCE</scope>
    <source>
        <strain evidence="1">NWHC 24266-5</strain>
    </source>
</reference>
<protein>
    <submittedName>
        <fullName evidence="1">Uncharacterized protein</fullName>
    </submittedName>
</protein>